<dbReference type="EMBL" id="WBZC01000010">
    <property type="protein sequence ID" value="KAB3537322.1"/>
    <property type="molecule type" value="Genomic_DNA"/>
</dbReference>
<reference evidence="3 4" key="1">
    <citation type="submission" date="2019-10" db="EMBL/GenBank/DDBJ databases">
        <title>Alkaliphilus serpentinus sp. nov. and Alkaliphilus pronyensis sp. nov., two novel anaerobic alkaliphilic species isolated from the serpentinized-hosted hydrothermal field of the Prony Bay (New Caledonia).</title>
        <authorList>
            <person name="Postec A."/>
        </authorList>
    </citation>
    <scope>NUCLEOTIDE SEQUENCE [LARGE SCALE GENOMIC DNA]</scope>
    <source>
        <strain evidence="3 4">LacV</strain>
    </source>
</reference>
<evidence type="ECO:0000256" key="1">
    <source>
        <dbReference type="SAM" id="MobiDB-lite"/>
    </source>
</evidence>
<accession>A0A6I0FA81</accession>
<dbReference type="PANTHER" id="PTHR31157">
    <property type="entry name" value="SCP DOMAIN-CONTAINING PROTEIN"/>
    <property type="match status" value="1"/>
</dbReference>
<organism evidence="3 4">
    <name type="scientific">Alkaliphilus pronyensis</name>
    <dbReference type="NCBI Taxonomy" id="1482732"/>
    <lineage>
        <taxon>Bacteria</taxon>
        <taxon>Bacillati</taxon>
        <taxon>Bacillota</taxon>
        <taxon>Clostridia</taxon>
        <taxon>Peptostreptococcales</taxon>
        <taxon>Natronincolaceae</taxon>
        <taxon>Alkaliphilus</taxon>
    </lineage>
</organism>
<gene>
    <name evidence="3" type="ORF">F8154_03255</name>
</gene>
<dbReference type="RefSeq" id="WP_151860153.1">
    <property type="nucleotide sequence ID" value="NZ_WBZC01000010.1"/>
</dbReference>
<dbReference type="PANTHER" id="PTHR31157:SF1">
    <property type="entry name" value="SCP DOMAIN-CONTAINING PROTEIN"/>
    <property type="match status" value="1"/>
</dbReference>
<evidence type="ECO:0000313" key="4">
    <source>
        <dbReference type="Proteomes" id="UP000432715"/>
    </source>
</evidence>
<protein>
    <recommendedName>
        <fullName evidence="2">SCP domain-containing protein</fullName>
    </recommendedName>
</protein>
<feature type="region of interest" description="Disordered" evidence="1">
    <location>
        <begin position="42"/>
        <end position="77"/>
    </location>
</feature>
<dbReference type="InterPro" id="IPR035940">
    <property type="entry name" value="CAP_sf"/>
</dbReference>
<dbReference type="InterPro" id="IPR014044">
    <property type="entry name" value="CAP_dom"/>
</dbReference>
<name>A0A6I0FA81_9FIRM</name>
<comment type="caution">
    <text evidence="3">The sequence shown here is derived from an EMBL/GenBank/DDBJ whole genome shotgun (WGS) entry which is preliminary data.</text>
</comment>
<dbReference type="AlphaFoldDB" id="A0A6I0FA81"/>
<keyword evidence="4" id="KW-1185">Reference proteome</keyword>
<dbReference type="OrthoDB" id="9783944at2"/>
<feature type="compositionally biased region" description="Polar residues" evidence="1">
    <location>
        <begin position="89"/>
        <end position="102"/>
    </location>
</feature>
<feature type="compositionally biased region" description="Polar residues" evidence="1">
    <location>
        <begin position="43"/>
        <end position="77"/>
    </location>
</feature>
<dbReference type="Pfam" id="PF00188">
    <property type="entry name" value="CAP"/>
    <property type="match status" value="1"/>
</dbReference>
<sequence length="252" mass="27880">MKKTLKKTISLAIISTIVIQSSCMVYASWGLQKYLNNRGEANPVNTTSPKDTTPPNSSTYNPSTTVKTPSNSKGFSSTADLIRSLRSNYVENKQGDQSTDTPIDTKPIEKEAEEPANNENSSSTIENYSSSVELMLELVNQERVKNGLNELELHQELTNVAHKKSVDIVENNYFSHTSPTYGSFYQMVYDAGISFTQVGENLAKARDVKKAHVLLMASTGHRANILNPNFTHIGLGIVKDKYGVVVTQLFIR</sequence>
<feature type="region of interest" description="Disordered" evidence="1">
    <location>
        <begin position="89"/>
        <end position="125"/>
    </location>
</feature>
<proteinExistence type="predicted"/>
<feature type="domain" description="SCP" evidence="2">
    <location>
        <begin position="136"/>
        <end position="249"/>
    </location>
</feature>
<evidence type="ECO:0000259" key="2">
    <source>
        <dbReference type="Pfam" id="PF00188"/>
    </source>
</evidence>
<evidence type="ECO:0000313" key="3">
    <source>
        <dbReference type="EMBL" id="KAB3537322.1"/>
    </source>
</evidence>
<dbReference type="CDD" id="cd05379">
    <property type="entry name" value="CAP_bacterial"/>
    <property type="match status" value="1"/>
</dbReference>
<dbReference type="SUPFAM" id="SSF55797">
    <property type="entry name" value="PR-1-like"/>
    <property type="match status" value="1"/>
</dbReference>
<dbReference type="Gene3D" id="3.40.33.10">
    <property type="entry name" value="CAP"/>
    <property type="match status" value="1"/>
</dbReference>
<dbReference type="Proteomes" id="UP000432715">
    <property type="component" value="Unassembled WGS sequence"/>
</dbReference>